<name>A0A1I4LG69_9BURK</name>
<keyword evidence="2" id="KW-0808">Transferase</keyword>
<dbReference type="PANTHER" id="PTHR37809">
    <property type="entry name" value="RIBOSOMAL PROTEIN S12 METHYLTHIOTRANSFERASE ACCESSORY FACTOR YCAO"/>
    <property type="match status" value="1"/>
</dbReference>
<dbReference type="GO" id="GO:0016740">
    <property type="term" value="F:transferase activity"/>
    <property type="evidence" value="ECO:0007669"/>
    <property type="project" value="UniProtKB-KW"/>
</dbReference>
<organism evidence="2 3">
    <name type="scientific">Rugamonas rubra</name>
    <dbReference type="NCBI Taxonomy" id="758825"/>
    <lineage>
        <taxon>Bacteria</taxon>
        <taxon>Pseudomonadati</taxon>
        <taxon>Pseudomonadota</taxon>
        <taxon>Betaproteobacteria</taxon>
        <taxon>Burkholderiales</taxon>
        <taxon>Oxalobacteraceae</taxon>
        <taxon>Telluria group</taxon>
        <taxon>Rugamonas</taxon>
    </lineage>
</organism>
<protein>
    <submittedName>
        <fullName evidence="2">Ribosomal protein S12 methylthiotransferase accessory factor</fullName>
    </submittedName>
</protein>
<keyword evidence="3" id="KW-1185">Reference proteome</keyword>
<dbReference type="NCBIfam" id="TIGR03604">
    <property type="entry name" value="TOMM_cyclo_SagD"/>
    <property type="match status" value="1"/>
</dbReference>
<keyword evidence="2" id="KW-0689">Ribosomal protein</keyword>
<dbReference type="Gene3D" id="3.30.1330.230">
    <property type="match status" value="1"/>
</dbReference>
<dbReference type="PANTHER" id="PTHR37809:SF1">
    <property type="entry name" value="RIBOSOMAL PROTEIN S12 METHYLTHIOTRANSFERASE ACCESSORY FACTOR YCAO"/>
    <property type="match status" value="1"/>
</dbReference>
<accession>A0A1I4LG69</accession>
<reference evidence="2 3" key="1">
    <citation type="submission" date="2016-10" db="EMBL/GenBank/DDBJ databases">
        <authorList>
            <person name="de Groot N.N."/>
        </authorList>
    </citation>
    <scope>NUCLEOTIDE SEQUENCE [LARGE SCALE GENOMIC DNA]</scope>
    <source>
        <strain evidence="2 3">ATCC 43154</strain>
    </source>
</reference>
<dbReference type="EMBL" id="FOTW01000009">
    <property type="protein sequence ID" value="SFL89833.1"/>
    <property type="molecule type" value="Genomic_DNA"/>
</dbReference>
<gene>
    <name evidence="2" type="ORF">SAMN02982985_01930</name>
</gene>
<dbReference type="Gene3D" id="3.30.160.660">
    <property type="match status" value="1"/>
</dbReference>
<feature type="domain" description="YcaO" evidence="1">
    <location>
        <begin position="71"/>
        <end position="448"/>
    </location>
</feature>
<dbReference type="InterPro" id="IPR003776">
    <property type="entry name" value="YcaO-like_dom"/>
</dbReference>
<dbReference type="AlphaFoldDB" id="A0A1I4LG69"/>
<dbReference type="STRING" id="758825.SAMN02982985_01930"/>
<keyword evidence="2" id="KW-0687">Ribonucleoprotein</keyword>
<dbReference type="Pfam" id="PF02624">
    <property type="entry name" value="YcaO"/>
    <property type="match status" value="1"/>
</dbReference>
<evidence type="ECO:0000313" key="2">
    <source>
        <dbReference type="EMBL" id="SFL89833.1"/>
    </source>
</evidence>
<sequence length="448" mass="49101">MSGRARALPGGVRIGAIERRFDLLVNEHIGVVRRLGEVFTEPGTPNFFHYAAEASNTSAFSAQRNFFNTGGASVHRSVAIAKAVGEAVERYCAALYEREELPFCSAREAPFDCVEPAAFALHSAAQYRLPGFPWAPLEADTALRWTGATAFSSGRRVHVPAAFCWIPYFYDAAIGEAPIGQPISTGLACHADYHRAVLSGLCEVLERDAFTIFWQRGLAMPQIRIETLSDENYDRVHRFEVTGDRVILLNLTLDHGVPVVLSILESSQPARPAHVFAASCDPDPERAVAKALEELAHTRRYSQRVHRLLAPVAGDNDYEQVRNQMDHLNLAGDHANGQSIKFALDSRQRQSFDEIESLAQGGPAASVAKVVARVEETGHEVLVADLTSDDIAQCGLTVVRVLVPGYHPLFMGHHWRALGGARLWSVPEKLGLKALYSGADNPIPHPYP</sequence>
<evidence type="ECO:0000259" key="1">
    <source>
        <dbReference type="PROSITE" id="PS51664"/>
    </source>
</evidence>
<dbReference type="Gene3D" id="3.30.40.250">
    <property type="match status" value="1"/>
</dbReference>
<dbReference type="PROSITE" id="PS51664">
    <property type="entry name" value="YCAO"/>
    <property type="match status" value="1"/>
</dbReference>
<dbReference type="RefSeq" id="WP_093386905.1">
    <property type="nucleotide sequence ID" value="NZ_FOTW01000009.1"/>
</dbReference>
<proteinExistence type="predicted"/>
<dbReference type="NCBIfam" id="TIGR00702">
    <property type="entry name" value="YcaO-type kinase domain"/>
    <property type="match status" value="1"/>
</dbReference>
<dbReference type="InterPro" id="IPR027624">
    <property type="entry name" value="TOMM_cyclo_SagD"/>
</dbReference>
<evidence type="ECO:0000313" key="3">
    <source>
        <dbReference type="Proteomes" id="UP000199470"/>
    </source>
</evidence>
<dbReference type="Proteomes" id="UP000199470">
    <property type="component" value="Unassembled WGS sequence"/>
</dbReference>
<dbReference type="GO" id="GO:0005840">
    <property type="term" value="C:ribosome"/>
    <property type="evidence" value="ECO:0007669"/>
    <property type="project" value="UniProtKB-KW"/>
</dbReference>